<evidence type="ECO:0000256" key="2">
    <source>
        <dbReference type="SAM" id="Phobius"/>
    </source>
</evidence>
<protein>
    <submittedName>
        <fullName evidence="3">Uncharacterized protein</fullName>
    </submittedName>
</protein>
<proteinExistence type="predicted"/>
<organism evidence="3 4">
    <name type="scientific">Duganella radicis</name>
    <dbReference type="NCBI Taxonomy" id="551988"/>
    <lineage>
        <taxon>Bacteria</taxon>
        <taxon>Pseudomonadati</taxon>
        <taxon>Pseudomonadota</taxon>
        <taxon>Betaproteobacteria</taxon>
        <taxon>Burkholderiales</taxon>
        <taxon>Oxalobacteraceae</taxon>
        <taxon>Telluria group</taxon>
        <taxon>Duganella</taxon>
    </lineage>
</organism>
<dbReference type="AlphaFoldDB" id="A0A6L6PEC1"/>
<evidence type="ECO:0000313" key="3">
    <source>
        <dbReference type="EMBL" id="MTV37398.1"/>
    </source>
</evidence>
<evidence type="ECO:0000313" key="4">
    <source>
        <dbReference type="Proteomes" id="UP000475582"/>
    </source>
</evidence>
<dbReference type="EMBL" id="WNKY01000005">
    <property type="protein sequence ID" value="MTV37398.1"/>
    <property type="molecule type" value="Genomic_DNA"/>
</dbReference>
<gene>
    <name evidence="3" type="ORF">GM676_07360</name>
</gene>
<keyword evidence="2" id="KW-1133">Transmembrane helix</keyword>
<evidence type="ECO:0000256" key="1">
    <source>
        <dbReference type="SAM" id="MobiDB-lite"/>
    </source>
</evidence>
<feature type="region of interest" description="Disordered" evidence="1">
    <location>
        <begin position="115"/>
        <end position="139"/>
    </location>
</feature>
<dbReference type="RefSeq" id="WP_155462815.1">
    <property type="nucleotide sequence ID" value="NZ_WNKY01000005.1"/>
</dbReference>
<dbReference type="OrthoDB" id="8780419at2"/>
<keyword evidence="2" id="KW-0812">Transmembrane</keyword>
<feature type="transmembrane region" description="Helical" evidence="2">
    <location>
        <begin position="32"/>
        <end position="50"/>
    </location>
</feature>
<feature type="transmembrane region" description="Helical" evidence="2">
    <location>
        <begin position="70"/>
        <end position="89"/>
    </location>
</feature>
<keyword evidence="4" id="KW-1185">Reference proteome</keyword>
<comment type="caution">
    <text evidence="3">The sequence shown here is derived from an EMBL/GenBank/DDBJ whole genome shotgun (WGS) entry which is preliminary data.</text>
</comment>
<name>A0A6L6PEC1_9BURK</name>
<reference evidence="3 4" key="1">
    <citation type="submission" date="2019-11" db="EMBL/GenBank/DDBJ databases">
        <title>Type strains purchased from KCTC, JCM and DSMZ.</title>
        <authorList>
            <person name="Lu H."/>
        </authorList>
    </citation>
    <scope>NUCLEOTIDE SEQUENCE [LARGE SCALE GENOMIC DNA]</scope>
    <source>
        <strain evidence="3 4">KCTC 22382</strain>
    </source>
</reference>
<accession>A0A6L6PEC1</accession>
<sequence>MTTQHDHTPYLDQLHDDPHTFWESRIKASRWMIAKTLALGAAAATLGVLGQGWLEDGAPLLPIISQNYGIWQTIYVLALLVIFLLWAAAMRQKIGLLQNSKRGLATQYRIDEQNARREERARATRERREQLREERAEHTIYHKAGGRSNKFDY</sequence>
<dbReference type="Proteomes" id="UP000475582">
    <property type="component" value="Unassembled WGS sequence"/>
</dbReference>
<keyword evidence="2" id="KW-0472">Membrane</keyword>